<evidence type="ECO:0000313" key="4">
    <source>
        <dbReference type="Proteomes" id="UP000257109"/>
    </source>
</evidence>
<dbReference type="GO" id="GO:0005507">
    <property type="term" value="F:copper ion binding"/>
    <property type="evidence" value="ECO:0007669"/>
    <property type="project" value="InterPro"/>
</dbReference>
<reference evidence="3" key="1">
    <citation type="submission" date="2018-05" db="EMBL/GenBank/DDBJ databases">
        <title>Draft genome of Mucuna pruriens seed.</title>
        <authorList>
            <person name="Nnadi N.E."/>
            <person name="Vos R."/>
            <person name="Hasami M.H."/>
            <person name="Devisetty U.K."/>
            <person name="Aguiy J.C."/>
        </authorList>
    </citation>
    <scope>NUCLEOTIDE SEQUENCE [LARGE SCALE GENOMIC DNA]</scope>
    <source>
        <strain evidence="3">JCA_2017</strain>
    </source>
</reference>
<dbReference type="GO" id="GO:0009308">
    <property type="term" value="P:amine metabolic process"/>
    <property type="evidence" value="ECO:0007669"/>
    <property type="project" value="UniProtKB-UniRule"/>
</dbReference>
<accession>A0A371EFI1</accession>
<dbReference type="OrthoDB" id="5379943at2759"/>
<dbReference type="Pfam" id="PF01179">
    <property type="entry name" value="Cu_amine_oxid"/>
    <property type="match status" value="1"/>
</dbReference>
<keyword evidence="1" id="KW-0801">TPQ</keyword>
<dbReference type="PANTHER" id="PTHR10638">
    <property type="entry name" value="COPPER AMINE OXIDASE"/>
    <property type="match status" value="1"/>
</dbReference>
<feature type="domain" description="Copper amine oxidase catalytic" evidence="2">
    <location>
        <begin position="56"/>
        <end position="114"/>
    </location>
</feature>
<dbReference type="SUPFAM" id="SSF49998">
    <property type="entry name" value="Amine oxidase catalytic domain"/>
    <property type="match status" value="1"/>
</dbReference>
<dbReference type="EC" id="1.4.3.-" evidence="1"/>
<protein>
    <recommendedName>
        <fullName evidence="1">Amine oxidase</fullName>
        <ecNumber evidence="1">1.4.3.-</ecNumber>
    </recommendedName>
</protein>
<evidence type="ECO:0000313" key="3">
    <source>
        <dbReference type="EMBL" id="RDX64787.1"/>
    </source>
</evidence>
<dbReference type="AlphaFoldDB" id="A0A371EFI1"/>
<name>A0A371EFI1_MUCPR</name>
<proteinExistence type="inferred from homology"/>
<keyword evidence="1" id="KW-0186">Copper</keyword>
<dbReference type="Gene3D" id="2.70.98.20">
    <property type="entry name" value="Copper amine oxidase, catalytic domain"/>
    <property type="match status" value="1"/>
</dbReference>
<dbReference type="STRING" id="157652.A0A371EFI1"/>
<sequence length="116" mass="13221">MIYLTYHLDLDIDGETNSFVKINLETAKLLKTEVDDRIKLGLNSSKLALVNPNKQTNKAWEQDGVPRIENKDIVMWHTVDIDDVPCQEEFPIMATLSGGFELRPTKFFDSNPILKA</sequence>
<keyword evidence="1" id="KW-0560">Oxidoreductase</keyword>
<comment type="caution">
    <text evidence="3">The sequence shown here is derived from an EMBL/GenBank/DDBJ whole genome shotgun (WGS) entry which is preliminary data.</text>
</comment>
<gene>
    <name evidence="3" type="ORF">CR513_56611</name>
</gene>
<dbReference type="InterPro" id="IPR015798">
    <property type="entry name" value="Cu_amine_oxidase_C"/>
</dbReference>
<dbReference type="PANTHER" id="PTHR10638:SF87">
    <property type="entry name" value="AMINE OXIDASE [COPPER-CONTAINING] ALPHA 2, PEROXISOMAL-RELATED"/>
    <property type="match status" value="1"/>
</dbReference>
<dbReference type="GO" id="GO:0008131">
    <property type="term" value="F:primary methylamine oxidase activity"/>
    <property type="evidence" value="ECO:0007669"/>
    <property type="project" value="InterPro"/>
</dbReference>
<comment type="cofactor">
    <cofactor evidence="1">
        <name>Cu cation</name>
        <dbReference type="ChEBI" id="CHEBI:23378"/>
    </cofactor>
    <text evidence="1">Contains 1 topaquinone per subunit.</text>
</comment>
<dbReference type="InterPro" id="IPR036460">
    <property type="entry name" value="Cu_amine_oxidase_C_sf"/>
</dbReference>
<dbReference type="Proteomes" id="UP000257109">
    <property type="component" value="Unassembled WGS sequence"/>
</dbReference>
<keyword evidence="4" id="KW-1185">Reference proteome</keyword>
<comment type="PTM">
    <text evidence="1">Topaquinone (TPQ) is generated by copper-dependent autoxidation of a specific tyrosyl residue.</text>
</comment>
<evidence type="ECO:0000259" key="2">
    <source>
        <dbReference type="Pfam" id="PF01179"/>
    </source>
</evidence>
<comment type="similarity">
    <text evidence="1">Belongs to the copper/topaquinone oxidase family.</text>
</comment>
<keyword evidence="1" id="KW-0479">Metal-binding</keyword>
<evidence type="ECO:0000256" key="1">
    <source>
        <dbReference type="RuleBase" id="RU000672"/>
    </source>
</evidence>
<dbReference type="EMBL" id="QJKJ01014223">
    <property type="protein sequence ID" value="RDX64787.1"/>
    <property type="molecule type" value="Genomic_DNA"/>
</dbReference>
<organism evidence="3 4">
    <name type="scientific">Mucuna pruriens</name>
    <name type="common">Velvet bean</name>
    <name type="synonym">Dolichos pruriens</name>
    <dbReference type="NCBI Taxonomy" id="157652"/>
    <lineage>
        <taxon>Eukaryota</taxon>
        <taxon>Viridiplantae</taxon>
        <taxon>Streptophyta</taxon>
        <taxon>Embryophyta</taxon>
        <taxon>Tracheophyta</taxon>
        <taxon>Spermatophyta</taxon>
        <taxon>Magnoliopsida</taxon>
        <taxon>eudicotyledons</taxon>
        <taxon>Gunneridae</taxon>
        <taxon>Pentapetalae</taxon>
        <taxon>rosids</taxon>
        <taxon>fabids</taxon>
        <taxon>Fabales</taxon>
        <taxon>Fabaceae</taxon>
        <taxon>Papilionoideae</taxon>
        <taxon>50 kb inversion clade</taxon>
        <taxon>NPAAA clade</taxon>
        <taxon>indigoferoid/millettioid clade</taxon>
        <taxon>Phaseoleae</taxon>
        <taxon>Mucuna</taxon>
    </lineage>
</organism>
<dbReference type="InterPro" id="IPR000269">
    <property type="entry name" value="Cu_amine_oxidase"/>
</dbReference>
<dbReference type="GO" id="GO:0048038">
    <property type="term" value="F:quinone binding"/>
    <property type="evidence" value="ECO:0007669"/>
    <property type="project" value="InterPro"/>
</dbReference>
<feature type="non-terminal residue" evidence="3">
    <location>
        <position position="1"/>
    </location>
</feature>